<feature type="region of interest" description="Disordered" evidence="1">
    <location>
        <begin position="167"/>
        <end position="191"/>
    </location>
</feature>
<name>A0AAW9SBV8_9BACT</name>
<dbReference type="EMBL" id="JBDKWZ010000005">
    <property type="protein sequence ID" value="MEN7548211.1"/>
    <property type="molecule type" value="Genomic_DNA"/>
</dbReference>
<gene>
    <name evidence="4" type="ORF">AAG747_09840</name>
</gene>
<evidence type="ECO:0000256" key="2">
    <source>
        <dbReference type="SAM" id="SignalP"/>
    </source>
</evidence>
<keyword evidence="2" id="KW-0732">Signal</keyword>
<dbReference type="AlphaFoldDB" id="A0AAW9SBV8"/>
<feature type="signal peptide" evidence="2">
    <location>
        <begin position="1"/>
        <end position="27"/>
    </location>
</feature>
<dbReference type="Pfam" id="PF18962">
    <property type="entry name" value="Por_Secre_tail"/>
    <property type="match status" value="1"/>
</dbReference>
<reference evidence="4 5" key="1">
    <citation type="submission" date="2024-04" db="EMBL/GenBank/DDBJ databases">
        <title>Novel genus in family Flammeovirgaceae.</title>
        <authorList>
            <person name="Nguyen T.H."/>
            <person name="Vuong T.Q."/>
            <person name="Le H."/>
            <person name="Kim S.-G."/>
        </authorList>
    </citation>
    <scope>NUCLEOTIDE SEQUENCE [LARGE SCALE GENOMIC DNA]</scope>
    <source>
        <strain evidence="4 5">JCM 23209</strain>
    </source>
</reference>
<accession>A0AAW9SBV8</accession>
<feature type="region of interest" description="Disordered" evidence="1">
    <location>
        <begin position="91"/>
        <end position="113"/>
    </location>
</feature>
<evidence type="ECO:0000313" key="4">
    <source>
        <dbReference type="EMBL" id="MEN7548211.1"/>
    </source>
</evidence>
<dbReference type="InterPro" id="IPR026444">
    <property type="entry name" value="Secre_tail"/>
</dbReference>
<dbReference type="RefSeq" id="WP_346820992.1">
    <property type="nucleotide sequence ID" value="NZ_JBDKWZ010000005.1"/>
</dbReference>
<feature type="compositionally biased region" description="Basic residues" evidence="1">
    <location>
        <begin position="180"/>
        <end position="191"/>
    </location>
</feature>
<protein>
    <submittedName>
        <fullName evidence="4">T9SS type A sorting domain-containing protein</fullName>
    </submittedName>
</protein>
<feature type="compositionally biased region" description="Basic and acidic residues" evidence="1">
    <location>
        <begin position="101"/>
        <end position="113"/>
    </location>
</feature>
<dbReference type="NCBIfam" id="TIGR04183">
    <property type="entry name" value="Por_Secre_tail"/>
    <property type="match status" value="1"/>
</dbReference>
<keyword evidence="5" id="KW-1185">Reference proteome</keyword>
<evidence type="ECO:0000256" key="1">
    <source>
        <dbReference type="SAM" id="MobiDB-lite"/>
    </source>
</evidence>
<proteinExistence type="predicted"/>
<organism evidence="4 5">
    <name type="scientific">Rapidithrix thailandica</name>
    <dbReference type="NCBI Taxonomy" id="413964"/>
    <lineage>
        <taxon>Bacteria</taxon>
        <taxon>Pseudomonadati</taxon>
        <taxon>Bacteroidota</taxon>
        <taxon>Cytophagia</taxon>
        <taxon>Cytophagales</taxon>
        <taxon>Flammeovirgaceae</taxon>
        <taxon>Rapidithrix</taxon>
    </lineage>
</organism>
<evidence type="ECO:0000313" key="5">
    <source>
        <dbReference type="Proteomes" id="UP001403385"/>
    </source>
</evidence>
<evidence type="ECO:0000259" key="3">
    <source>
        <dbReference type="Pfam" id="PF18962"/>
    </source>
</evidence>
<feature type="chain" id="PRO_5043578258" evidence="2">
    <location>
        <begin position="28"/>
        <end position="303"/>
    </location>
</feature>
<sequence>MKSNLKINFVSLSFVFCLLTMPFGTSYSQTETEPDRKIQFAQARKEMHEYFKTNIQPVLQTQRNKLDTYLSAQEKEEIVEIRAALKAMHEEHNALRKKGQKRPDFRTLSEEEKQERYLQRKAHRQLMNQAWEIAGNHETDILNLFEDIKQEHQQWREEIKAIMGKFKKKHPEQKDEENHKRHRSRHHKGPGHRAIGLLHSEVHFLLWAPNEDALPSINKEMDLSVFPNPSAETNRLHFSIKKEGLVKITLHKVNGDLVKTLLNEPKAPGSYTENFDISTLKRGVYMYKIVTPDGTISKRFVKE</sequence>
<feature type="domain" description="Secretion system C-terminal sorting" evidence="3">
    <location>
        <begin position="225"/>
        <end position="300"/>
    </location>
</feature>
<comment type="caution">
    <text evidence="4">The sequence shown here is derived from an EMBL/GenBank/DDBJ whole genome shotgun (WGS) entry which is preliminary data.</text>
</comment>
<dbReference type="Proteomes" id="UP001403385">
    <property type="component" value="Unassembled WGS sequence"/>
</dbReference>